<dbReference type="PANTHER" id="PTHR43308">
    <property type="entry name" value="OUTER MEMBRANE PROTEIN ALPHA-RELATED"/>
    <property type="match status" value="1"/>
</dbReference>
<organism evidence="3 4">
    <name type="scientific">Cohnella thailandensis</name>
    <dbReference type="NCBI Taxonomy" id="557557"/>
    <lineage>
        <taxon>Bacteria</taxon>
        <taxon>Bacillati</taxon>
        <taxon>Bacillota</taxon>
        <taxon>Bacilli</taxon>
        <taxon>Bacillales</taxon>
        <taxon>Paenibacillaceae</taxon>
        <taxon>Cohnella</taxon>
    </lineage>
</organism>
<feature type="domain" description="SLH" evidence="2">
    <location>
        <begin position="61"/>
        <end position="126"/>
    </location>
</feature>
<dbReference type="InterPro" id="IPR001119">
    <property type="entry name" value="SLH_dom"/>
</dbReference>
<dbReference type="RefSeq" id="WP_185117882.1">
    <property type="nucleotide sequence ID" value="NZ_JACJVQ010000002.1"/>
</dbReference>
<evidence type="ECO:0000259" key="2">
    <source>
        <dbReference type="PROSITE" id="PS51272"/>
    </source>
</evidence>
<evidence type="ECO:0000313" key="4">
    <source>
        <dbReference type="Proteomes" id="UP000535838"/>
    </source>
</evidence>
<sequence>MTPVNENKKSLLASPILRKSVVGTLAVGMLVGSATGAFADGKGNGNKNNNSDNKYKSKVQFNLNFDDLSEKDMKWAYSHIIRLASKQVFNGYEDGSFKPNNSISRIEAIVAAVRLLGLKEEAEKPENMNAELNFTDADKIEKKYSWAVGYLAVALKNDLFDESTSALQPEKSADRLWSAILLVKALGLDEEAKAKMGTTLSFKDAKQIPAGSVGYVAVAVEKGLITGYSDNTFKPNKPVTRAELAALLDRADEQLPDQESAQAINGTVVSLSGSTLTVKKSDGTTVGLALANDVFIFRNNTKVAASALKPGDQLFLRTYENKVVFIDVLDPADEDVVTADAGTISFFTLNANGKIATLSIVKTANGTTSTVVYNVSGDVKITGGDGTLAPNKVVSLKIVNNVVTEIAIQA</sequence>
<dbReference type="AlphaFoldDB" id="A0A841SPB6"/>
<dbReference type="PROSITE" id="PS51272">
    <property type="entry name" value="SLH"/>
    <property type="match status" value="2"/>
</dbReference>
<protein>
    <submittedName>
        <fullName evidence="3">S-layer homology domain-containing protein</fullName>
    </submittedName>
</protein>
<keyword evidence="1" id="KW-0732">Signal</keyword>
<name>A0A841SPB6_9BACL</name>
<accession>A0A841SPB6</accession>
<reference evidence="3 4" key="1">
    <citation type="submission" date="2020-08" db="EMBL/GenBank/DDBJ databases">
        <title>Cohnella phylogeny.</title>
        <authorList>
            <person name="Dunlap C."/>
        </authorList>
    </citation>
    <scope>NUCLEOTIDE SEQUENCE [LARGE SCALE GENOMIC DNA]</scope>
    <source>
        <strain evidence="3 4">DSM 25241</strain>
    </source>
</reference>
<evidence type="ECO:0000313" key="3">
    <source>
        <dbReference type="EMBL" id="MBB6632639.1"/>
    </source>
</evidence>
<feature type="chain" id="PRO_5032924846" evidence="1">
    <location>
        <begin position="40"/>
        <end position="410"/>
    </location>
</feature>
<dbReference type="InterPro" id="IPR051465">
    <property type="entry name" value="Cell_Envelope_Struct_Comp"/>
</dbReference>
<gene>
    <name evidence="3" type="ORF">H7B67_00690</name>
</gene>
<dbReference type="EMBL" id="JACJVQ010000002">
    <property type="protein sequence ID" value="MBB6632639.1"/>
    <property type="molecule type" value="Genomic_DNA"/>
</dbReference>
<dbReference type="Pfam" id="PF00395">
    <property type="entry name" value="SLH"/>
    <property type="match status" value="2"/>
</dbReference>
<proteinExistence type="predicted"/>
<feature type="signal peptide" evidence="1">
    <location>
        <begin position="1"/>
        <end position="39"/>
    </location>
</feature>
<comment type="caution">
    <text evidence="3">The sequence shown here is derived from an EMBL/GenBank/DDBJ whole genome shotgun (WGS) entry which is preliminary data.</text>
</comment>
<feature type="domain" description="SLH" evidence="2">
    <location>
        <begin position="199"/>
        <end position="262"/>
    </location>
</feature>
<keyword evidence="4" id="KW-1185">Reference proteome</keyword>
<dbReference type="Proteomes" id="UP000535838">
    <property type="component" value="Unassembled WGS sequence"/>
</dbReference>
<evidence type="ECO:0000256" key="1">
    <source>
        <dbReference type="SAM" id="SignalP"/>
    </source>
</evidence>